<dbReference type="PANTHER" id="PTHR23024:SF24">
    <property type="entry name" value="ALPHA_BETA HYDROLASE FOLD-3 DOMAIN-CONTAINING PROTEIN"/>
    <property type="match status" value="1"/>
</dbReference>
<dbReference type="InterPro" id="IPR050466">
    <property type="entry name" value="Carboxylest/Gibb_receptor"/>
</dbReference>
<dbReference type="STRING" id="1423788.FC78_GL001561"/>
<dbReference type="PANTHER" id="PTHR23024">
    <property type="entry name" value="ARYLACETAMIDE DEACETYLASE"/>
    <property type="match status" value="1"/>
</dbReference>
<dbReference type="InterPro" id="IPR029058">
    <property type="entry name" value="AB_hydrolase_fold"/>
</dbReference>
<protein>
    <submittedName>
        <fullName evidence="3">Esterase lipase</fullName>
    </submittedName>
</protein>
<dbReference type="SUPFAM" id="SSF53474">
    <property type="entry name" value="alpha/beta-Hydrolases"/>
    <property type="match status" value="1"/>
</dbReference>
<comment type="caution">
    <text evidence="3">The sequence shown here is derived from an EMBL/GenBank/DDBJ whole genome shotgun (WGS) entry which is preliminary data.</text>
</comment>
<dbReference type="Pfam" id="PF07859">
    <property type="entry name" value="Abhydrolase_3"/>
    <property type="match status" value="1"/>
</dbReference>
<dbReference type="EMBL" id="AZDY01000036">
    <property type="protein sequence ID" value="KRK83604.1"/>
    <property type="molecule type" value="Genomic_DNA"/>
</dbReference>
<evidence type="ECO:0000256" key="1">
    <source>
        <dbReference type="PROSITE-ProRule" id="PRU10038"/>
    </source>
</evidence>
<evidence type="ECO:0000313" key="3">
    <source>
        <dbReference type="EMBL" id="KRK83604.1"/>
    </source>
</evidence>
<proteinExistence type="predicted"/>
<evidence type="ECO:0000259" key="2">
    <source>
        <dbReference type="Pfam" id="PF07859"/>
    </source>
</evidence>
<dbReference type="PROSITE" id="PS01174">
    <property type="entry name" value="LIPASE_GDXG_SER"/>
    <property type="match status" value="1"/>
</dbReference>
<feature type="domain" description="Alpha/beta hydrolase fold-3" evidence="2">
    <location>
        <begin position="116"/>
        <end position="329"/>
    </location>
</feature>
<gene>
    <name evidence="3" type="ORF">FC78_GL001561</name>
</gene>
<organism evidence="3 4">
    <name type="scientific">Companilactobacillus bobalius DSM 19674</name>
    <dbReference type="NCBI Taxonomy" id="1423788"/>
    <lineage>
        <taxon>Bacteria</taxon>
        <taxon>Bacillati</taxon>
        <taxon>Bacillota</taxon>
        <taxon>Bacilli</taxon>
        <taxon>Lactobacillales</taxon>
        <taxon>Lactobacillaceae</taxon>
        <taxon>Companilactobacillus</taxon>
        <taxon>Companilactobacillus bobalius</taxon>
    </lineage>
</organism>
<dbReference type="Gene3D" id="3.40.50.1820">
    <property type="entry name" value="alpha/beta hydrolase"/>
    <property type="match status" value="1"/>
</dbReference>
<evidence type="ECO:0000313" key="4">
    <source>
        <dbReference type="Proteomes" id="UP000051515"/>
    </source>
</evidence>
<dbReference type="Proteomes" id="UP000051515">
    <property type="component" value="Unassembled WGS sequence"/>
</dbReference>
<dbReference type="InterPro" id="IPR013094">
    <property type="entry name" value="AB_hydrolase_3"/>
</dbReference>
<dbReference type="AlphaFoldDB" id="A0A0R1KRU6"/>
<keyword evidence="4" id="KW-1185">Reference proteome</keyword>
<feature type="active site" evidence="1">
    <location>
        <position position="187"/>
    </location>
</feature>
<sequence length="351" mass="39524">MAFIMMNSDYNVELSRLNQIESVDIPHLENVKMIVKDRVDAHSYEPMIWDHLKTLSDDPQLPDDLTQLRAGNQKADVITSDSTVRIDVEMSNKLDREVRYLKIYRNDRNLSTEKALIYVHGGAYYGGSAEDTLPFLRLLAAKFNGVIYSVDYSIAPEKPYPTAIQDCLSVLMNVCDKHQQISLAGDSAGASIALGVSQLSSNMGVCEIYKHILFYPTIVQGSDYNGPLWNDHLIPINPEQRQTLHNNYTQFKRLDKIMTKYYLNGANYNLSAPLISPMYADPLIFKKVLVMTGEFDPFRLQDEAFVQKIGMAGCEAEYIRYGGLAHAFLNYVGKIPAVEDALIECAEALNS</sequence>
<dbReference type="InterPro" id="IPR033140">
    <property type="entry name" value="Lipase_GDXG_put_SER_AS"/>
</dbReference>
<reference evidence="3 4" key="1">
    <citation type="journal article" date="2015" name="Genome Announc.">
        <title>Expanding the biotechnology potential of lactobacilli through comparative genomics of 213 strains and associated genera.</title>
        <authorList>
            <person name="Sun Z."/>
            <person name="Harris H.M."/>
            <person name="McCann A."/>
            <person name="Guo C."/>
            <person name="Argimon S."/>
            <person name="Zhang W."/>
            <person name="Yang X."/>
            <person name="Jeffery I.B."/>
            <person name="Cooney J.C."/>
            <person name="Kagawa T.F."/>
            <person name="Liu W."/>
            <person name="Song Y."/>
            <person name="Salvetti E."/>
            <person name="Wrobel A."/>
            <person name="Rasinkangas P."/>
            <person name="Parkhill J."/>
            <person name="Rea M.C."/>
            <person name="O'Sullivan O."/>
            <person name="Ritari J."/>
            <person name="Douillard F.P."/>
            <person name="Paul Ross R."/>
            <person name="Yang R."/>
            <person name="Briner A.E."/>
            <person name="Felis G.E."/>
            <person name="de Vos W.M."/>
            <person name="Barrangou R."/>
            <person name="Klaenhammer T.R."/>
            <person name="Caufield P.W."/>
            <person name="Cui Y."/>
            <person name="Zhang H."/>
            <person name="O'Toole P.W."/>
        </authorList>
    </citation>
    <scope>NUCLEOTIDE SEQUENCE [LARGE SCALE GENOMIC DNA]</scope>
    <source>
        <strain evidence="3 4">DSM 19674</strain>
    </source>
</reference>
<dbReference type="GO" id="GO:0016787">
    <property type="term" value="F:hydrolase activity"/>
    <property type="evidence" value="ECO:0007669"/>
    <property type="project" value="InterPro"/>
</dbReference>
<name>A0A0R1KRU6_9LACO</name>
<accession>A0A0R1KRU6</accession>
<dbReference type="PATRIC" id="fig|1423788.3.peg.1608"/>